<reference evidence="1" key="1">
    <citation type="submission" date="2020-10" db="EMBL/GenBank/DDBJ databases">
        <authorList>
            <person name="Gilroy R."/>
        </authorList>
    </citation>
    <scope>NUCLEOTIDE SEQUENCE</scope>
    <source>
        <strain evidence="1">6276</strain>
    </source>
</reference>
<dbReference type="AlphaFoldDB" id="A0A9D1JN14"/>
<dbReference type="SUPFAM" id="SSF52980">
    <property type="entry name" value="Restriction endonuclease-like"/>
    <property type="match status" value="1"/>
</dbReference>
<proteinExistence type="predicted"/>
<reference evidence="1" key="2">
    <citation type="journal article" date="2021" name="PeerJ">
        <title>Extensive microbial diversity within the chicken gut microbiome revealed by metagenomics and culture.</title>
        <authorList>
            <person name="Gilroy R."/>
            <person name="Ravi A."/>
            <person name="Getino M."/>
            <person name="Pursley I."/>
            <person name="Horton D.L."/>
            <person name="Alikhan N.F."/>
            <person name="Baker D."/>
            <person name="Gharbi K."/>
            <person name="Hall N."/>
            <person name="Watson M."/>
            <person name="Adriaenssens E.M."/>
            <person name="Foster-Nyarko E."/>
            <person name="Jarju S."/>
            <person name="Secka A."/>
            <person name="Antonio M."/>
            <person name="Oren A."/>
            <person name="Chaudhuri R.R."/>
            <person name="La Ragione R."/>
            <person name="Hildebrand F."/>
            <person name="Pallen M.J."/>
        </authorList>
    </citation>
    <scope>NUCLEOTIDE SEQUENCE</scope>
    <source>
        <strain evidence="1">6276</strain>
    </source>
</reference>
<accession>A0A9D1JN14</accession>
<dbReference type="Proteomes" id="UP000823928">
    <property type="component" value="Unassembled WGS sequence"/>
</dbReference>
<dbReference type="InterPro" id="IPR011335">
    <property type="entry name" value="Restrct_endonuc-II-like"/>
</dbReference>
<protein>
    <submittedName>
        <fullName evidence="1">Uncharacterized protein</fullName>
    </submittedName>
</protein>
<dbReference type="InterPro" id="IPR038365">
    <property type="entry name" value="EcoRII_C_sf"/>
</dbReference>
<sequence>MQTLKYFIEKGIAKADCKSLQLFNEACSNFTDYKDMVPTKFIEAVWTNYLKLPKRNNTLNGTVFELIIIALLINKGIKPFYRQASVAFVPGIKYDILIYSKEGPIVLSAKTSLRERFKQADLEAFVLKNVHRNAKSYLITLEKNEAATRIRNKNNLIGLENVYCCLNEDFNEFIASLISMKFIEPKPVKVITNGCVIK</sequence>
<evidence type="ECO:0000313" key="1">
    <source>
        <dbReference type="EMBL" id="HIS35735.1"/>
    </source>
</evidence>
<dbReference type="EMBL" id="DVIU01000079">
    <property type="protein sequence ID" value="HIS35735.1"/>
    <property type="molecule type" value="Genomic_DNA"/>
</dbReference>
<evidence type="ECO:0000313" key="2">
    <source>
        <dbReference type="Proteomes" id="UP000823928"/>
    </source>
</evidence>
<dbReference type="Gene3D" id="3.40.91.80">
    <property type="match status" value="1"/>
</dbReference>
<organism evidence="1 2">
    <name type="scientific">Candidatus Scatousia excrementigallinarum</name>
    <dbReference type="NCBI Taxonomy" id="2840935"/>
    <lineage>
        <taxon>Bacteria</taxon>
        <taxon>Candidatus Scatousia</taxon>
    </lineage>
</organism>
<name>A0A9D1JN14_9BACT</name>
<comment type="caution">
    <text evidence="1">The sequence shown here is derived from an EMBL/GenBank/DDBJ whole genome shotgun (WGS) entry which is preliminary data.</text>
</comment>
<gene>
    <name evidence="1" type="ORF">IAC10_03780</name>
</gene>